<evidence type="ECO:0000313" key="3">
    <source>
        <dbReference type="Proteomes" id="UP000789572"/>
    </source>
</evidence>
<feature type="region of interest" description="Disordered" evidence="1">
    <location>
        <begin position="1"/>
        <end position="73"/>
    </location>
</feature>
<dbReference type="AlphaFoldDB" id="A0A9N9BT29"/>
<keyword evidence="3" id="KW-1185">Reference proteome</keyword>
<evidence type="ECO:0000256" key="1">
    <source>
        <dbReference type="SAM" id="MobiDB-lite"/>
    </source>
</evidence>
<accession>A0A9N9BT29</accession>
<dbReference type="Proteomes" id="UP000789572">
    <property type="component" value="Unassembled WGS sequence"/>
</dbReference>
<reference evidence="2" key="1">
    <citation type="submission" date="2021-06" db="EMBL/GenBank/DDBJ databases">
        <authorList>
            <person name="Kallberg Y."/>
            <person name="Tangrot J."/>
            <person name="Rosling A."/>
        </authorList>
    </citation>
    <scope>NUCLEOTIDE SEQUENCE</scope>
    <source>
        <strain evidence="2">IA702</strain>
    </source>
</reference>
<sequence length="124" mass="14058">MAAQKPQAGINPSKDHIISTVDPPTGLAGIPTTSDVYENTRHLKYGQSNEEKKEKQEQNLLDSRPIRRYSASGDSAPVLQHTFYEEFMADKTGDDLIEQEESRERERKSVVEDEKGEKKNKHVC</sequence>
<comment type="caution">
    <text evidence="2">The sequence shown here is derived from an EMBL/GenBank/DDBJ whole genome shotgun (WGS) entry which is preliminary data.</text>
</comment>
<evidence type="ECO:0000313" key="2">
    <source>
        <dbReference type="EMBL" id="CAG8576799.1"/>
    </source>
</evidence>
<organism evidence="2 3">
    <name type="scientific">Paraglomus occultum</name>
    <dbReference type="NCBI Taxonomy" id="144539"/>
    <lineage>
        <taxon>Eukaryota</taxon>
        <taxon>Fungi</taxon>
        <taxon>Fungi incertae sedis</taxon>
        <taxon>Mucoromycota</taxon>
        <taxon>Glomeromycotina</taxon>
        <taxon>Glomeromycetes</taxon>
        <taxon>Paraglomerales</taxon>
        <taxon>Paraglomeraceae</taxon>
        <taxon>Paraglomus</taxon>
    </lineage>
</organism>
<name>A0A9N9BT29_9GLOM</name>
<protein>
    <submittedName>
        <fullName evidence="2">8083_t:CDS:1</fullName>
    </submittedName>
</protein>
<feature type="region of interest" description="Disordered" evidence="1">
    <location>
        <begin position="90"/>
        <end position="124"/>
    </location>
</feature>
<dbReference type="EMBL" id="CAJVPJ010001126">
    <property type="protein sequence ID" value="CAG8576799.1"/>
    <property type="molecule type" value="Genomic_DNA"/>
</dbReference>
<gene>
    <name evidence="2" type="ORF">POCULU_LOCUS6281</name>
</gene>
<dbReference type="OrthoDB" id="2431327at2759"/>
<proteinExistence type="predicted"/>
<feature type="compositionally biased region" description="Basic and acidic residues" evidence="1">
    <location>
        <begin position="90"/>
        <end position="117"/>
    </location>
</feature>